<comment type="caution">
    <text evidence="1">The sequence shown here is derived from an EMBL/GenBank/DDBJ whole genome shotgun (WGS) entry which is preliminary data.</text>
</comment>
<reference evidence="1 2" key="1">
    <citation type="submission" date="2019-05" db="EMBL/GenBank/DDBJ databases">
        <title>Mikania micrantha, genome provides insights into the molecular mechanism of rapid growth.</title>
        <authorList>
            <person name="Liu B."/>
        </authorList>
    </citation>
    <scope>NUCLEOTIDE SEQUENCE [LARGE SCALE GENOMIC DNA]</scope>
    <source>
        <strain evidence="1">NLD-2019</strain>
        <tissue evidence="1">Leaf</tissue>
    </source>
</reference>
<gene>
    <name evidence="1" type="ORF">E3N88_26572</name>
</gene>
<keyword evidence="2" id="KW-1185">Reference proteome</keyword>
<name>A0A5N6MUW1_9ASTR</name>
<dbReference type="Proteomes" id="UP000326396">
    <property type="component" value="Linkage Group LG4"/>
</dbReference>
<proteinExistence type="predicted"/>
<protein>
    <submittedName>
        <fullName evidence="1">Uncharacterized protein</fullName>
    </submittedName>
</protein>
<evidence type="ECO:0000313" key="2">
    <source>
        <dbReference type="Proteomes" id="UP000326396"/>
    </source>
</evidence>
<evidence type="ECO:0000313" key="1">
    <source>
        <dbReference type="EMBL" id="KAD4177981.1"/>
    </source>
</evidence>
<organism evidence="1 2">
    <name type="scientific">Mikania micrantha</name>
    <name type="common">bitter vine</name>
    <dbReference type="NCBI Taxonomy" id="192012"/>
    <lineage>
        <taxon>Eukaryota</taxon>
        <taxon>Viridiplantae</taxon>
        <taxon>Streptophyta</taxon>
        <taxon>Embryophyta</taxon>
        <taxon>Tracheophyta</taxon>
        <taxon>Spermatophyta</taxon>
        <taxon>Magnoliopsida</taxon>
        <taxon>eudicotyledons</taxon>
        <taxon>Gunneridae</taxon>
        <taxon>Pentapetalae</taxon>
        <taxon>asterids</taxon>
        <taxon>campanulids</taxon>
        <taxon>Asterales</taxon>
        <taxon>Asteraceae</taxon>
        <taxon>Asteroideae</taxon>
        <taxon>Heliantheae alliance</taxon>
        <taxon>Eupatorieae</taxon>
        <taxon>Mikania</taxon>
    </lineage>
</organism>
<dbReference type="AlphaFoldDB" id="A0A5N6MUW1"/>
<accession>A0A5N6MUW1</accession>
<sequence>MDCFDLLLPFPHAATPLPATPYPPPPSASLPMEAVPIPATLTPAVSDCSSSGNSLRWLLFLLCGPKSAQEFHEDSRALIIEPYTTDYIWL</sequence>
<dbReference type="EMBL" id="SZYD01000014">
    <property type="protein sequence ID" value="KAD4177981.1"/>
    <property type="molecule type" value="Genomic_DNA"/>
</dbReference>